<organism evidence="7 8">
    <name type="scientific">Microlunatus parietis</name>
    <dbReference type="NCBI Taxonomy" id="682979"/>
    <lineage>
        <taxon>Bacteria</taxon>
        <taxon>Bacillati</taxon>
        <taxon>Actinomycetota</taxon>
        <taxon>Actinomycetes</taxon>
        <taxon>Propionibacteriales</taxon>
        <taxon>Propionibacteriaceae</taxon>
        <taxon>Microlunatus</taxon>
    </lineage>
</organism>
<keyword evidence="8" id="KW-1185">Reference proteome</keyword>
<dbReference type="PROSITE" id="PS00149">
    <property type="entry name" value="SULFATASE_2"/>
    <property type="match status" value="1"/>
</dbReference>
<dbReference type="SUPFAM" id="SSF53649">
    <property type="entry name" value="Alkaline phosphatase-like"/>
    <property type="match status" value="1"/>
</dbReference>
<dbReference type="Proteomes" id="UP000569914">
    <property type="component" value="Unassembled WGS sequence"/>
</dbReference>
<protein>
    <submittedName>
        <fullName evidence="7">Arylsulfatase A-like enzyme</fullName>
    </submittedName>
</protein>
<evidence type="ECO:0000313" key="7">
    <source>
        <dbReference type="EMBL" id="NYE71277.1"/>
    </source>
</evidence>
<dbReference type="Pfam" id="PF00884">
    <property type="entry name" value="Sulfatase"/>
    <property type="match status" value="1"/>
</dbReference>
<keyword evidence="3" id="KW-0378">Hydrolase</keyword>
<accession>A0A7Y9I6Y5</accession>
<dbReference type="InterPro" id="IPR024607">
    <property type="entry name" value="Sulfatase_CS"/>
</dbReference>
<evidence type="ECO:0000313" key="8">
    <source>
        <dbReference type="Proteomes" id="UP000569914"/>
    </source>
</evidence>
<dbReference type="PANTHER" id="PTHR42693">
    <property type="entry name" value="ARYLSULFATASE FAMILY MEMBER"/>
    <property type="match status" value="1"/>
</dbReference>
<keyword evidence="2" id="KW-0479">Metal-binding</keyword>
<comment type="similarity">
    <text evidence="1">Belongs to the sulfatase family.</text>
</comment>
<sequence length="489" mass="54919">MVIRLTTNRPNLVLLMVDQWRGDSLGVAGHPVVRTPYLDALAASGSRFTRAYSAAPTCTPARASLLTGQRPATHGRVGYQDHVPWTYPVTLASELTRHGYQTQAVGKMHFFPERSQLGFQNVILHSPLGIIRSARRRGIDPDLVDDYLPWLRQRLGRDATFHDHGLDSNSWVARPWDKPESVHPTNFVAEQAIDFLRRRDPTKPFFLFASFNAPHPPYDPPAWAFDQYRDAAAPKPPVGDWADAFASVAAPHDSRSFHGRIAPDDLRRARAGYWGHMSHVDQQLNRLLEEVVHYGVRDDTYVCFVSDHGEMLGDHLLFRKGFPYEGSARIPMLLSGPGVPAGGVHDHLVELRDVMPTLLDCAGLPIPDRVEGRSFLPLARGEKITWRPRLHGEHAMLGQSFQWFTDGREKYVWLSGDGREQLFDLVADPEERCDLAGRADRADRLAYWRAQLITELAGREEGFTDGHRLIPGRPVRATLSSPAAPSDRP</sequence>
<dbReference type="PROSITE" id="PS00523">
    <property type="entry name" value="SULFATASE_1"/>
    <property type="match status" value="1"/>
</dbReference>
<proteinExistence type="inferred from homology"/>
<keyword evidence="4" id="KW-0106">Calcium</keyword>
<comment type="caution">
    <text evidence="7">The sequence shown here is derived from an EMBL/GenBank/DDBJ whole genome shotgun (WGS) entry which is preliminary data.</text>
</comment>
<dbReference type="RefSeq" id="WP_312878993.1">
    <property type="nucleotide sequence ID" value="NZ_JACCBU010000001.1"/>
</dbReference>
<evidence type="ECO:0000256" key="2">
    <source>
        <dbReference type="ARBA" id="ARBA00022723"/>
    </source>
</evidence>
<dbReference type="EMBL" id="JACCBU010000001">
    <property type="protein sequence ID" value="NYE71277.1"/>
    <property type="molecule type" value="Genomic_DNA"/>
</dbReference>
<dbReference type="GO" id="GO:0004065">
    <property type="term" value="F:arylsulfatase activity"/>
    <property type="evidence" value="ECO:0007669"/>
    <property type="project" value="TreeGrafter"/>
</dbReference>
<dbReference type="AlphaFoldDB" id="A0A7Y9I6Y5"/>
<dbReference type="PANTHER" id="PTHR42693:SF53">
    <property type="entry name" value="ENDO-4-O-SULFATASE"/>
    <property type="match status" value="1"/>
</dbReference>
<dbReference type="NCBIfam" id="NF010322">
    <property type="entry name" value="PRK13759.1"/>
    <property type="match status" value="1"/>
</dbReference>
<dbReference type="InterPro" id="IPR000917">
    <property type="entry name" value="Sulfatase_N"/>
</dbReference>
<evidence type="ECO:0000256" key="5">
    <source>
        <dbReference type="SAM" id="MobiDB-lite"/>
    </source>
</evidence>
<name>A0A7Y9I6Y5_9ACTN</name>
<reference evidence="7 8" key="1">
    <citation type="submission" date="2020-07" db="EMBL/GenBank/DDBJ databases">
        <title>Sequencing the genomes of 1000 actinobacteria strains.</title>
        <authorList>
            <person name="Klenk H.-P."/>
        </authorList>
    </citation>
    <scope>NUCLEOTIDE SEQUENCE [LARGE SCALE GENOMIC DNA]</scope>
    <source>
        <strain evidence="7 8">DSM 22083</strain>
    </source>
</reference>
<dbReference type="GO" id="GO:0046872">
    <property type="term" value="F:metal ion binding"/>
    <property type="evidence" value="ECO:0007669"/>
    <property type="project" value="UniProtKB-KW"/>
</dbReference>
<feature type="region of interest" description="Disordered" evidence="5">
    <location>
        <begin position="464"/>
        <end position="489"/>
    </location>
</feature>
<evidence type="ECO:0000256" key="3">
    <source>
        <dbReference type="ARBA" id="ARBA00022801"/>
    </source>
</evidence>
<gene>
    <name evidence="7" type="ORF">BKA15_002606</name>
</gene>
<evidence type="ECO:0000256" key="1">
    <source>
        <dbReference type="ARBA" id="ARBA00008779"/>
    </source>
</evidence>
<feature type="domain" description="Sulfatase N-terminal" evidence="6">
    <location>
        <begin position="10"/>
        <end position="363"/>
    </location>
</feature>
<evidence type="ECO:0000256" key="4">
    <source>
        <dbReference type="ARBA" id="ARBA00022837"/>
    </source>
</evidence>
<evidence type="ECO:0000259" key="6">
    <source>
        <dbReference type="Pfam" id="PF00884"/>
    </source>
</evidence>
<dbReference type="CDD" id="cd16022">
    <property type="entry name" value="sulfatase_like"/>
    <property type="match status" value="1"/>
</dbReference>
<dbReference type="InterPro" id="IPR050738">
    <property type="entry name" value="Sulfatase"/>
</dbReference>
<dbReference type="Gene3D" id="3.40.720.10">
    <property type="entry name" value="Alkaline Phosphatase, subunit A"/>
    <property type="match status" value="1"/>
</dbReference>
<dbReference type="InterPro" id="IPR017850">
    <property type="entry name" value="Alkaline_phosphatase_core_sf"/>
</dbReference>